<dbReference type="EMBL" id="JAAZBX010000007">
    <property type="protein sequence ID" value="NLD25398.1"/>
    <property type="molecule type" value="Genomic_DNA"/>
</dbReference>
<evidence type="ECO:0000256" key="11">
    <source>
        <dbReference type="ARBA" id="ARBA00023004"/>
    </source>
</evidence>
<evidence type="ECO:0000256" key="15">
    <source>
        <dbReference type="ARBA" id="ARBA00031446"/>
    </source>
</evidence>
<keyword evidence="13" id="KW-1015">Disulfide bond</keyword>
<comment type="function">
    <text evidence="1">Catalyzes the conversion of epoxyqueuosine (oQ) to queuosine (Q), which is a hypermodified base found in the wobble positions of tRNA(Asp), tRNA(Asn), tRNA(His) and tRNA(Tyr).</text>
</comment>
<evidence type="ECO:0000313" key="18">
    <source>
        <dbReference type="Proteomes" id="UP000545876"/>
    </source>
</evidence>
<keyword evidence="6" id="KW-0004">4Fe-4S</keyword>
<comment type="pathway">
    <text evidence="2">tRNA modification; tRNA-queuosine biosynthesis.</text>
</comment>
<dbReference type="GO" id="GO:0008616">
    <property type="term" value="P:tRNA queuosine(34) biosynthetic process"/>
    <property type="evidence" value="ECO:0007669"/>
    <property type="project" value="UniProtKB-UniPathway"/>
</dbReference>
<protein>
    <recommendedName>
        <fullName evidence="5">Epoxyqueuosine reductase QueH</fullName>
        <ecNumber evidence="4">1.17.99.6</ecNumber>
    </recommendedName>
    <alternativeName>
        <fullName evidence="15">Queuosine biosynthesis protein QueH</fullName>
    </alternativeName>
</protein>
<comment type="caution">
    <text evidence="17">The sequence shown here is derived from an EMBL/GenBank/DDBJ whole genome shotgun (WGS) entry which is preliminary data.</text>
</comment>
<evidence type="ECO:0000256" key="1">
    <source>
        <dbReference type="ARBA" id="ARBA00002268"/>
    </source>
</evidence>
<dbReference type="PANTHER" id="PTHR36701:SF1">
    <property type="entry name" value="EPOXYQUEUOSINE REDUCTASE QUEH"/>
    <property type="match status" value="1"/>
</dbReference>
<keyword evidence="9" id="KW-0671">Queuosine biosynthesis</keyword>
<evidence type="ECO:0000256" key="5">
    <source>
        <dbReference type="ARBA" id="ARBA00016895"/>
    </source>
</evidence>
<dbReference type="InterPro" id="IPR003828">
    <property type="entry name" value="QueH"/>
</dbReference>
<evidence type="ECO:0000256" key="6">
    <source>
        <dbReference type="ARBA" id="ARBA00022485"/>
    </source>
</evidence>
<dbReference type="GO" id="GO:0046872">
    <property type="term" value="F:metal ion binding"/>
    <property type="evidence" value="ECO:0007669"/>
    <property type="project" value="UniProtKB-KW"/>
</dbReference>
<dbReference type="GO" id="GO:0051539">
    <property type="term" value="F:4 iron, 4 sulfur cluster binding"/>
    <property type="evidence" value="ECO:0007669"/>
    <property type="project" value="UniProtKB-KW"/>
</dbReference>
<keyword evidence="10" id="KW-0560">Oxidoreductase</keyword>
<evidence type="ECO:0000256" key="4">
    <source>
        <dbReference type="ARBA" id="ARBA00012622"/>
    </source>
</evidence>
<dbReference type="Pfam" id="PF02677">
    <property type="entry name" value="QueH"/>
    <property type="match status" value="1"/>
</dbReference>
<keyword evidence="8" id="KW-0479">Metal-binding</keyword>
<evidence type="ECO:0000256" key="2">
    <source>
        <dbReference type="ARBA" id="ARBA00004691"/>
    </source>
</evidence>
<gene>
    <name evidence="17" type="ORF">GX656_02035</name>
</gene>
<accession>A0A847CZJ7</accession>
<comment type="catalytic activity">
    <reaction evidence="16">
        <text>epoxyqueuosine(34) in tRNA + AH2 = queuosine(34) in tRNA + A + H2O</text>
        <dbReference type="Rhea" id="RHEA:32159"/>
        <dbReference type="Rhea" id="RHEA-COMP:18571"/>
        <dbReference type="Rhea" id="RHEA-COMP:18582"/>
        <dbReference type="ChEBI" id="CHEBI:13193"/>
        <dbReference type="ChEBI" id="CHEBI:15377"/>
        <dbReference type="ChEBI" id="CHEBI:17499"/>
        <dbReference type="ChEBI" id="CHEBI:194431"/>
        <dbReference type="ChEBI" id="CHEBI:194443"/>
        <dbReference type="EC" id="1.17.99.6"/>
    </reaction>
</comment>
<evidence type="ECO:0000256" key="8">
    <source>
        <dbReference type="ARBA" id="ARBA00022723"/>
    </source>
</evidence>
<keyword evidence="14" id="KW-0676">Redox-active center</keyword>
<name>A0A847CZJ7_9BACT</name>
<dbReference type="Proteomes" id="UP000545876">
    <property type="component" value="Unassembled WGS sequence"/>
</dbReference>
<dbReference type="GO" id="GO:0052693">
    <property type="term" value="F:epoxyqueuosine reductase activity"/>
    <property type="evidence" value="ECO:0007669"/>
    <property type="project" value="UniProtKB-EC"/>
</dbReference>
<evidence type="ECO:0000313" key="17">
    <source>
        <dbReference type="EMBL" id="NLD25398.1"/>
    </source>
</evidence>
<evidence type="ECO:0000256" key="13">
    <source>
        <dbReference type="ARBA" id="ARBA00023157"/>
    </source>
</evidence>
<evidence type="ECO:0000256" key="10">
    <source>
        <dbReference type="ARBA" id="ARBA00023002"/>
    </source>
</evidence>
<sequence length="185" mass="21759">MIDKILIHTCCADCLLNALNFLEEKDFINDDSEVVSLFYNPNIHPRAEYLERLNAVKKVLPDLKEHWNINIIIPNYSPKEYMSKVLLSNSKNRCDNCWEVRIKFLFEYAKKENIHYLTTTLLTSHYQEKDRILKIAKDTNKNYNLEFVELDSSLNETHSGFYKQNYCGCCFSLTEKMVGSINNLK</sequence>
<dbReference type="AlphaFoldDB" id="A0A847CZJ7"/>
<proteinExistence type="inferred from homology"/>
<evidence type="ECO:0000256" key="16">
    <source>
        <dbReference type="ARBA" id="ARBA00047415"/>
    </source>
</evidence>
<evidence type="ECO:0000256" key="12">
    <source>
        <dbReference type="ARBA" id="ARBA00023014"/>
    </source>
</evidence>
<keyword evidence="7" id="KW-0819">tRNA processing</keyword>
<evidence type="ECO:0000256" key="14">
    <source>
        <dbReference type="ARBA" id="ARBA00023284"/>
    </source>
</evidence>
<evidence type="ECO:0000256" key="3">
    <source>
        <dbReference type="ARBA" id="ARBA00008207"/>
    </source>
</evidence>
<reference evidence="17 18" key="1">
    <citation type="journal article" date="2020" name="Biotechnol. Biofuels">
        <title>New insights from the biogas microbiome by comprehensive genome-resolved metagenomics of nearly 1600 species originating from multiple anaerobic digesters.</title>
        <authorList>
            <person name="Campanaro S."/>
            <person name="Treu L."/>
            <person name="Rodriguez-R L.M."/>
            <person name="Kovalovszki A."/>
            <person name="Ziels R.M."/>
            <person name="Maus I."/>
            <person name="Zhu X."/>
            <person name="Kougias P.G."/>
            <person name="Basile A."/>
            <person name="Luo G."/>
            <person name="Schluter A."/>
            <person name="Konstantinidis K.T."/>
            <person name="Angelidaki I."/>
        </authorList>
    </citation>
    <scope>NUCLEOTIDE SEQUENCE [LARGE SCALE GENOMIC DNA]</scope>
    <source>
        <strain evidence="17">AS06rmzACSIP_65</strain>
    </source>
</reference>
<evidence type="ECO:0000256" key="7">
    <source>
        <dbReference type="ARBA" id="ARBA00022694"/>
    </source>
</evidence>
<keyword evidence="12" id="KW-0411">Iron-sulfur</keyword>
<organism evidence="17 18">
    <name type="scientific">Candidatus Dojkabacteria bacterium</name>
    <dbReference type="NCBI Taxonomy" id="2099670"/>
    <lineage>
        <taxon>Bacteria</taxon>
        <taxon>Candidatus Dojkabacteria</taxon>
    </lineage>
</organism>
<comment type="similarity">
    <text evidence="3">Belongs to the QueH family.</text>
</comment>
<dbReference type="PANTHER" id="PTHR36701">
    <property type="entry name" value="EPOXYQUEUOSINE REDUCTASE QUEH"/>
    <property type="match status" value="1"/>
</dbReference>
<dbReference type="UniPathway" id="UPA00392"/>
<evidence type="ECO:0000256" key="9">
    <source>
        <dbReference type="ARBA" id="ARBA00022785"/>
    </source>
</evidence>
<keyword evidence="11" id="KW-0408">Iron</keyword>
<dbReference type="EC" id="1.17.99.6" evidence="4"/>